<dbReference type="AlphaFoldDB" id="A0AAW2ZQT2"/>
<accession>A0AAW2ZQT2</accession>
<proteinExistence type="predicted"/>
<dbReference type="GO" id="GO:0032259">
    <property type="term" value="P:methylation"/>
    <property type="evidence" value="ECO:0007669"/>
    <property type="project" value="UniProtKB-KW"/>
</dbReference>
<dbReference type="InterPro" id="IPR029063">
    <property type="entry name" value="SAM-dependent_MTases_sf"/>
</dbReference>
<dbReference type="Pfam" id="PF00145">
    <property type="entry name" value="DNA_methylase"/>
    <property type="match status" value="1"/>
</dbReference>
<dbReference type="Proteomes" id="UP001431209">
    <property type="component" value="Unassembled WGS sequence"/>
</dbReference>
<reference evidence="4 5" key="1">
    <citation type="submission" date="2024-03" db="EMBL/GenBank/DDBJ databases">
        <title>The Acrasis kona genome and developmental transcriptomes reveal deep origins of eukaryotic multicellular pathways.</title>
        <authorList>
            <person name="Sheikh S."/>
            <person name="Fu C.-J."/>
            <person name="Brown M.W."/>
            <person name="Baldauf S.L."/>
        </authorList>
    </citation>
    <scope>NUCLEOTIDE SEQUENCE [LARGE SCALE GENOMIC DNA]</scope>
    <source>
        <strain evidence="4 5">ATCC MYA-3509</strain>
    </source>
</reference>
<dbReference type="EMBL" id="JAOPGA020001753">
    <property type="protein sequence ID" value="KAL0491091.1"/>
    <property type="molecule type" value="Genomic_DNA"/>
</dbReference>
<evidence type="ECO:0000313" key="4">
    <source>
        <dbReference type="EMBL" id="KAL0491091.1"/>
    </source>
</evidence>
<dbReference type="GO" id="GO:0008168">
    <property type="term" value="F:methyltransferase activity"/>
    <property type="evidence" value="ECO:0007669"/>
    <property type="project" value="UniProtKB-KW"/>
</dbReference>
<keyword evidence="3" id="KW-0949">S-adenosyl-L-methionine</keyword>
<keyword evidence="1" id="KW-0489">Methyltransferase</keyword>
<name>A0AAW2ZQT2_9EUKA</name>
<dbReference type="SUPFAM" id="SSF53335">
    <property type="entry name" value="S-adenosyl-L-methionine-dependent methyltransferases"/>
    <property type="match status" value="1"/>
</dbReference>
<evidence type="ECO:0000256" key="3">
    <source>
        <dbReference type="ARBA" id="ARBA00022691"/>
    </source>
</evidence>
<organism evidence="4 5">
    <name type="scientific">Acrasis kona</name>
    <dbReference type="NCBI Taxonomy" id="1008807"/>
    <lineage>
        <taxon>Eukaryota</taxon>
        <taxon>Discoba</taxon>
        <taxon>Heterolobosea</taxon>
        <taxon>Tetramitia</taxon>
        <taxon>Eutetramitia</taxon>
        <taxon>Acrasidae</taxon>
        <taxon>Acrasis</taxon>
    </lineage>
</organism>
<dbReference type="PANTHER" id="PTHR46098">
    <property type="entry name" value="TRNA (CYTOSINE(38)-C(5))-METHYLTRANSFERASE"/>
    <property type="match status" value="1"/>
</dbReference>
<dbReference type="PANTHER" id="PTHR46098:SF1">
    <property type="entry name" value="TRNA (CYTOSINE(38)-C(5))-METHYLTRANSFERASE"/>
    <property type="match status" value="1"/>
</dbReference>
<keyword evidence="2" id="KW-0808">Transferase</keyword>
<evidence type="ECO:0000256" key="1">
    <source>
        <dbReference type="ARBA" id="ARBA00022603"/>
    </source>
</evidence>
<dbReference type="Gene3D" id="3.90.120.10">
    <property type="entry name" value="DNA Methylase, subunit A, domain 2"/>
    <property type="match status" value="1"/>
</dbReference>
<evidence type="ECO:0000256" key="2">
    <source>
        <dbReference type="ARBA" id="ARBA00022679"/>
    </source>
</evidence>
<comment type="caution">
    <text evidence="4">The sequence shown here is derived from an EMBL/GenBank/DDBJ whole genome shotgun (WGS) entry which is preliminary data.</text>
</comment>
<dbReference type="InterPro" id="IPR050750">
    <property type="entry name" value="C5-MTase"/>
</dbReference>
<keyword evidence="5" id="KW-1185">Reference proteome</keyword>
<sequence length="231" mass="26263">MKSILPQMKHKPKYIFLENVKNFETSQSHELLITTLCSLGYVFKEYLLSPTQIQIPNERLRYYLCAQHISSSPIDLSTVKPIVAQFPCTPTHPVRNCISQYLMESANNQEDLQVPHHVLIKNKGYRYDIIEPSSTYSSCITKGYGTLSHVKGTGPLLTLKAHEKIIDWNDANTLIPLHLRLLHPDEISQILGFPVGFKFPEHLSTVQCHKLLGNSLNVTVVYLLMTSTFSQ</sequence>
<evidence type="ECO:0000313" key="5">
    <source>
        <dbReference type="Proteomes" id="UP001431209"/>
    </source>
</evidence>
<protein>
    <submittedName>
        <fullName evidence="4">tRNA (Cytosine(38)-C(5))-methyltransferase</fullName>
    </submittedName>
</protein>
<dbReference type="Gene3D" id="3.40.50.150">
    <property type="entry name" value="Vaccinia Virus protein VP39"/>
    <property type="match status" value="1"/>
</dbReference>
<gene>
    <name evidence="4" type="ORF">AKO1_009702</name>
</gene>
<dbReference type="InterPro" id="IPR001525">
    <property type="entry name" value="C5_MeTfrase"/>
</dbReference>